<dbReference type="RefSeq" id="WP_009762776.1">
    <property type="nucleotide sequence ID" value="NZ_CP141050.1"/>
</dbReference>
<dbReference type="OrthoDB" id="9789782at2"/>
<keyword evidence="1" id="KW-1133">Transmembrane helix</keyword>
<dbReference type="SUPFAM" id="SSF55073">
    <property type="entry name" value="Nucleotide cyclase"/>
    <property type="match status" value="1"/>
</dbReference>
<keyword evidence="4" id="KW-1185">Reference proteome</keyword>
<dbReference type="InterPro" id="IPR029787">
    <property type="entry name" value="Nucleotide_cyclase"/>
</dbReference>
<feature type="transmembrane region" description="Helical" evidence="1">
    <location>
        <begin position="214"/>
        <end position="233"/>
    </location>
</feature>
<evidence type="ECO:0000313" key="4">
    <source>
        <dbReference type="Proteomes" id="UP000003947"/>
    </source>
</evidence>
<dbReference type="GO" id="GO:0035556">
    <property type="term" value="P:intracellular signal transduction"/>
    <property type="evidence" value="ECO:0007669"/>
    <property type="project" value="InterPro"/>
</dbReference>
<reference evidence="3 4" key="1">
    <citation type="submission" date="2012-02" db="EMBL/GenBank/DDBJ databases">
        <title>Improved High-Quality Draft sequence of Microvirga sp. WSM3557.</title>
        <authorList>
            <consortium name="US DOE Joint Genome Institute"/>
            <person name="Lucas S."/>
            <person name="Han J."/>
            <person name="Lapidus A."/>
            <person name="Cheng J.-F."/>
            <person name="Goodwin L."/>
            <person name="Pitluck S."/>
            <person name="Peters L."/>
            <person name="Zhang X."/>
            <person name="Detter J.C."/>
            <person name="Han C."/>
            <person name="Tapia R."/>
            <person name="Land M."/>
            <person name="Hauser L."/>
            <person name="Kyrpides N."/>
            <person name="Ivanova N."/>
            <person name="Pagani I."/>
            <person name="Brau L."/>
            <person name="Yates R."/>
            <person name="O'Hara G."/>
            <person name="Rui T."/>
            <person name="Howieson J."/>
            <person name="Reeve W."/>
            <person name="Woyke T."/>
        </authorList>
    </citation>
    <scope>NUCLEOTIDE SEQUENCE [LARGE SCALE GENOMIC DNA]</scope>
    <source>
        <strain evidence="3 4">WSM3557</strain>
    </source>
</reference>
<feature type="transmembrane region" description="Helical" evidence="1">
    <location>
        <begin position="72"/>
        <end position="89"/>
    </location>
</feature>
<dbReference type="CDD" id="cd07302">
    <property type="entry name" value="CHD"/>
    <property type="match status" value="1"/>
</dbReference>
<dbReference type="PANTHER" id="PTHR43081:SF20">
    <property type="entry name" value="TWO-COMPONENT RESPONSE REGULATOR"/>
    <property type="match status" value="1"/>
</dbReference>
<evidence type="ECO:0000256" key="1">
    <source>
        <dbReference type="SAM" id="Phobius"/>
    </source>
</evidence>
<feature type="domain" description="Guanylate cyclase" evidence="2">
    <location>
        <begin position="281"/>
        <end position="413"/>
    </location>
</feature>
<dbReference type="Pfam" id="PF00211">
    <property type="entry name" value="Guanylate_cyc"/>
    <property type="match status" value="1"/>
</dbReference>
<feature type="transmembrane region" description="Helical" evidence="1">
    <location>
        <begin position="134"/>
        <end position="151"/>
    </location>
</feature>
<evidence type="ECO:0000259" key="2">
    <source>
        <dbReference type="PROSITE" id="PS50125"/>
    </source>
</evidence>
<dbReference type="PROSITE" id="PS50125">
    <property type="entry name" value="GUANYLATE_CYCLASE_2"/>
    <property type="match status" value="1"/>
</dbReference>
<accession>I4YRY3</accession>
<evidence type="ECO:0000313" key="3">
    <source>
        <dbReference type="EMBL" id="EIM26725.1"/>
    </source>
</evidence>
<proteinExistence type="predicted"/>
<organism evidence="3 4">
    <name type="scientific">Microvirga lotononidis</name>
    <dbReference type="NCBI Taxonomy" id="864069"/>
    <lineage>
        <taxon>Bacteria</taxon>
        <taxon>Pseudomonadati</taxon>
        <taxon>Pseudomonadota</taxon>
        <taxon>Alphaproteobacteria</taxon>
        <taxon>Hyphomicrobiales</taxon>
        <taxon>Methylobacteriaceae</taxon>
        <taxon>Microvirga</taxon>
    </lineage>
</organism>
<dbReference type="EMBL" id="JH660645">
    <property type="protein sequence ID" value="EIM26725.1"/>
    <property type="molecule type" value="Genomic_DNA"/>
</dbReference>
<dbReference type="InterPro" id="IPR001054">
    <property type="entry name" value="A/G_cyclase"/>
</dbReference>
<dbReference type="PATRIC" id="fig|864069.3.peg.3561"/>
<dbReference type="GO" id="GO:0006171">
    <property type="term" value="P:cAMP biosynthetic process"/>
    <property type="evidence" value="ECO:0007669"/>
    <property type="project" value="TreeGrafter"/>
</dbReference>
<dbReference type="AlphaFoldDB" id="I4YRY3"/>
<feature type="transmembrane region" description="Helical" evidence="1">
    <location>
        <begin position="46"/>
        <end position="66"/>
    </location>
</feature>
<gene>
    <name evidence="3" type="ORF">MicloDRAFT_00032750</name>
</gene>
<keyword evidence="1" id="KW-0812">Transmembrane</keyword>
<dbReference type="HOGENOM" id="CLU_033715_2_0_5"/>
<dbReference type="PANTHER" id="PTHR43081">
    <property type="entry name" value="ADENYLATE CYCLASE, TERMINAL-DIFFERENTIATION SPECIFIC-RELATED"/>
    <property type="match status" value="1"/>
</dbReference>
<feature type="transmembrane region" description="Helical" evidence="1">
    <location>
        <begin position="158"/>
        <end position="177"/>
    </location>
</feature>
<dbReference type="InterPro" id="IPR050697">
    <property type="entry name" value="Adenylyl/Guanylyl_Cyclase_3/4"/>
</dbReference>
<dbReference type="GO" id="GO:0004016">
    <property type="term" value="F:adenylate cyclase activity"/>
    <property type="evidence" value="ECO:0007669"/>
    <property type="project" value="UniProtKB-ARBA"/>
</dbReference>
<keyword evidence="1" id="KW-0472">Membrane</keyword>
<protein>
    <submittedName>
        <fullName evidence="3">Family 3 adenylate cyclase</fullName>
    </submittedName>
</protein>
<dbReference type="SMART" id="SM00044">
    <property type="entry name" value="CYCc"/>
    <property type="match status" value="1"/>
</dbReference>
<name>I4YRY3_9HYPH</name>
<sequence length="483" mass="53362">MSDLATRSVGLVSRTLEGLRSFRSLKISQVRLQASIRQAELEGLRFAFYARLTAIIVVSVWLIWLVPWPRDLYYGAYALGFFLLGYIPYRLRHHRYGEAIKLGFIVLDVALVTAAILVPPPASLGGEWPIQTRLRGQEFLYVLLLLGEAALTYSPRRVLWTGVSILGIWSIGVFTIYSQPDTLRFNDAAAEGALTSAAVLDLSFKPAFVSLTAWYTQLVATSLFTLLLTLTVWRGRRTLLNQVEAEVVRADLARYVSPDVAEALSSRGATAFGEPATRTVAILFADIVGFTKLTETLSPERTFALLRSFQERSSAIVFKHGGTLDKYLGDGFMATFGSIGPQPDAPARALACAFELQEEIERWSRKRSGRGADPLHVSVGVHCGPVTVGNLGGRERVEFTVVGDVVNVASRLEEVTREIGGSIIASEDCVRAAGDQEWLTRFQSSRQVQLRGRQQGLLVHIATWQMRPADEPPHRKQGLTNLE</sequence>
<dbReference type="Gene3D" id="3.30.70.1230">
    <property type="entry name" value="Nucleotide cyclase"/>
    <property type="match status" value="1"/>
</dbReference>
<dbReference type="STRING" id="864069.MicloDRAFT_00032750"/>
<feature type="transmembrane region" description="Helical" evidence="1">
    <location>
        <begin position="101"/>
        <end position="122"/>
    </location>
</feature>
<dbReference type="Proteomes" id="UP000003947">
    <property type="component" value="Unassembled WGS sequence"/>
</dbReference>
<dbReference type="eggNOG" id="COG2114">
    <property type="taxonomic scope" value="Bacteria"/>
</dbReference>